<feature type="non-terminal residue" evidence="1">
    <location>
        <position position="1"/>
    </location>
</feature>
<proteinExistence type="predicted"/>
<sequence>YQHPSLLNWSTTEIYNTESPVRKDSLIALKMSFHSIIVATIILVSARDSILDVTTMIEFLEDEHTKTVKTDPTQLYVYEMSS</sequence>
<organism evidence="1">
    <name type="scientific">Arion vulgaris</name>
    <dbReference type="NCBI Taxonomy" id="1028688"/>
    <lineage>
        <taxon>Eukaryota</taxon>
        <taxon>Metazoa</taxon>
        <taxon>Spiralia</taxon>
        <taxon>Lophotrochozoa</taxon>
        <taxon>Mollusca</taxon>
        <taxon>Gastropoda</taxon>
        <taxon>Heterobranchia</taxon>
        <taxon>Euthyneura</taxon>
        <taxon>Panpulmonata</taxon>
        <taxon>Eupulmonata</taxon>
        <taxon>Stylommatophora</taxon>
        <taxon>Helicina</taxon>
        <taxon>Arionoidea</taxon>
        <taxon>Arionidae</taxon>
        <taxon>Arion</taxon>
    </lineage>
</organism>
<accession>A0A0B6XT68</accession>
<protein>
    <submittedName>
        <fullName evidence="1">Uncharacterized protein</fullName>
    </submittedName>
</protein>
<dbReference type="AlphaFoldDB" id="A0A0B6XT68"/>
<gene>
    <name evidence="1" type="primary">ORF825</name>
</gene>
<feature type="non-terminal residue" evidence="1">
    <location>
        <position position="82"/>
    </location>
</feature>
<dbReference type="EMBL" id="HACG01000362">
    <property type="protein sequence ID" value="CEK47227.1"/>
    <property type="molecule type" value="Transcribed_RNA"/>
</dbReference>
<evidence type="ECO:0000313" key="1">
    <source>
        <dbReference type="EMBL" id="CEK47227.1"/>
    </source>
</evidence>
<name>A0A0B6XT68_9EUPU</name>
<reference evidence="1" key="1">
    <citation type="submission" date="2014-12" db="EMBL/GenBank/DDBJ databases">
        <title>Insight into the proteome of Arion vulgaris.</title>
        <authorList>
            <person name="Aradska J."/>
            <person name="Bulat T."/>
            <person name="Smidak R."/>
            <person name="Sarate P."/>
            <person name="Gangsoo J."/>
            <person name="Sialana F."/>
            <person name="Bilban M."/>
            <person name="Lubec G."/>
        </authorList>
    </citation>
    <scope>NUCLEOTIDE SEQUENCE</scope>
    <source>
        <tissue evidence="1">Skin</tissue>
    </source>
</reference>